<name>A0AAE5RY93_9HYPH</name>
<comment type="caution">
    <text evidence="1">The sequence shown here is derived from an EMBL/GenBank/DDBJ whole genome shotgun (WGS) entry which is preliminary data.</text>
</comment>
<organism evidence="1 2">
    <name type="scientific">Agrobacterium rosae</name>
    <dbReference type="NCBI Taxonomy" id="1972867"/>
    <lineage>
        <taxon>Bacteria</taxon>
        <taxon>Pseudomonadati</taxon>
        <taxon>Pseudomonadota</taxon>
        <taxon>Alphaproteobacteria</taxon>
        <taxon>Hyphomicrobiales</taxon>
        <taxon>Rhizobiaceae</taxon>
        <taxon>Rhizobium/Agrobacterium group</taxon>
        <taxon>Agrobacterium</taxon>
    </lineage>
</organism>
<accession>A0AAE5RY93</accession>
<gene>
    <name evidence="1" type="ORF">CPJ18_11460</name>
</gene>
<evidence type="ECO:0000313" key="1">
    <source>
        <dbReference type="EMBL" id="POO51645.1"/>
    </source>
</evidence>
<dbReference type="AlphaFoldDB" id="A0AAE5RY93"/>
<reference evidence="1 2" key="1">
    <citation type="journal article" date="2018" name="Syst. Appl. Microbiol.">
        <title>Agrobacterium rosae sp. nov., isolated from galls on different agricultural crops.</title>
        <authorList>
            <person name="Kuzmanovic N."/>
            <person name="Pulawska J."/>
            <person name="Smalla K."/>
            <person name="Nesme X."/>
        </authorList>
    </citation>
    <scope>NUCLEOTIDE SEQUENCE [LARGE SCALE GENOMIC DNA]</scope>
    <source>
        <strain evidence="1 2">NCPPB 1650</strain>
    </source>
</reference>
<sequence>MNVLPALANFQAILCRAAGGLFLPGRLAFSIQEFGHGTYYTNSHRSRRSDIR</sequence>
<protein>
    <submittedName>
        <fullName evidence="1">Uncharacterized protein</fullName>
    </submittedName>
</protein>
<dbReference type="EMBL" id="NXEJ01000006">
    <property type="protein sequence ID" value="POO51645.1"/>
    <property type="molecule type" value="Genomic_DNA"/>
</dbReference>
<proteinExistence type="predicted"/>
<evidence type="ECO:0000313" key="2">
    <source>
        <dbReference type="Proteomes" id="UP000237447"/>
    </source>
</evidence>
<dbReference type="Proteomes" id="UP000237447">
    <property type="component" value="Unassembled WGS sequence"/>
</dbReference>